<reference evidence="5 6" key="1">
    <citation type="submission" date="2018-02" db="EMBL/GenBank/DDBJ databases">
        <title>novel marine gammaproteobacteria from coastal saline agro ecosystem.</title>
        <authorList>
            <person name="Krishnan R."/>
            <person name="Ramesh Kumar N."/>
        </authorList>
    </citation>
    <scope>NUCLEOTIDE SEQUENCE [LARGE SCALE GENOMIC DNA]</scope>
    <source>
        <strain evidence="5 6">228</strain>
    </source>
</reference>
<gene>
    <name evidence="5" type="ORF">C4K68_17695</name>
</gene>
<keyword evidence="1" id="KW-0805">Transcription regulation</keyword>
<proteinExistence type="predicted"/>
<sequence>MSFPKLGQDDRLPLYQRLRDEMMNKIANREWLPGEPIPTEAELTKLYGVAVGTIRKAVDTLVSDGLLQRSQGRGTFVRRPNFDASFFRFFRQVSSSGAQQVPEGRVIARELVIPDAAVQQALQLPAGAQAIRLERLRLIDGRTVFWEEIWLAEARFARLMEIELSAFGNLLYPFYEELCSQQIASAQETLSIATADGPTAAHLGIEEGKPVAVIERVALGYDRQPIEYRLSRGAADTFRYQIDIS</sequence>
<evidence type="ECO:0000256" key="3">
    <source>
        <dbReference type="ARBA" id="ARBA00023163"/>
    </source>
</evidence>
<dbReference type="Pfam" id="PF07702">
    <property type="entry name" value="UTRA"/>
    <property type="match status" value="1"/>
</dbReference>
<dbReference type="PROSITE" id="PS50949">
    <property type="entry name" value="HTH_GNTR"/>
    <property type="match status" value="1"/>
</dbReference>
<dbReference type="CDD" id="cd07377">
    <property type="entry name" value="WHTH_GntR"/>
    <property type="match status" value="1"/>
</dbReference>
<dbReference type="SMART" id="SM00345">
    <property type="entry name" value="HTH_GNTR"/>
    <property type="match status" value="1"/>
</dbReference>
<evidence type="ECO:0000313" key="6">
    <source>
        <dbReference type="Proteomes" id="UP000238196"/>
    </source>
</evidence>
<feature type="domain" description="HTH gntR-type" evidence="4">
    <location>
        <begin position="12"/>
        <end position="80"/>
    </location>
</feature>
<dbReference type="Pfam" id="PF00392">
    <property type="entry name" value="GntR"/>
    <property type="match status" value="1"/>
</dbReference>
<dbReference type="InterPro" id="IPR028978">
    <property type="entry name" value="Chorismate_lyase_/UTRA_dom_sf"/>
</dbReference>
<dbReference type="OrthoDB" id="7173258at2"/>
<dbReference type="InterPro" id="IPR036388">
    <property type="entry name" value="WH-like_DNA-bd_sf"/>
</dbReference>
<dbReference type="Gene3D" id="1.10.10.10">
    <property type="entry name" value="Winged helix-like DNA-binding domain superfamily/Winged helix DNA-binding domain"/>
    <property type="match status" value="1"/>
</dbReference>
<accession>A0A2S5KMI8</accession>
<protein>
    <submittedName>
        <fullName evidence="5">GntR family transcriptional regulator</fullName>
    </submittedName>
</protein>
<dbReference type="SUPFAM" id="SSF64288">
    <property type="entry name" value="Chorismate lyase-like"/>
    <property type="match status" value="1"/>
</dbReference>
<dbReference type="GO" id="GO:0003677">
    <property type="term" value="F:DNA binding"/>
    <property type="evidence" value="ECO:0007669"/>
    <property type="project" value="UniProtKB-KW"/>
</dbReference>
<organism evidence="5 6">
    <name type="scientific">Proteobacteria bacterium 228</name>
    <dbReference type="NCBI Taxonomy" id="2083153"/>
    <lineage>
        <taxon>Bacteria</taxon>
        <taxon>Pseudomonadati</taxon>
        <taxon>Pseudomonadota</taxon>
    </lineage>
</organism>
<dbReference type="SMART" id="SM00866">
    <property type="entry name" value="UTRA"/>
    <property type="match status" value="1"/>
</dbReference>
<dbReference type="Gene3D" id="3.40.1410.10">
    <property type="entry name" value="Chorismate lyase-like"/>
    <property type="match status" value="1"/>
</dbReference>
<evidence type="ECO:0000313" key="5">
    <source>
        <dbReference type="EMBL" id="PPC76008.1"/>
    </source>
</evidence>
<dbReference type="PANTHER" id="PTHR44846">
    <property type="entry name" value="MANNOSYL-D-GLYCERATE TRANSPORT/METABOLISM SYSTEM REPRESSOR MNGR-RELATED"/>
    <property type="match status" value="1"/>
</dbReference>
<keyword evidence="3" id="KW-0804">Transcription</keyword>
<evidence type="ECO:0000256" key="1">
    <source>
        <dbReference type="ARBA" id="ARBA00023015"/>
    </source>
</evidence>
<evidence type="ECO:0000256" key="2">
    <source>
        <dbReference type="ARBA" id="ARBA00023125"/>
    </source>
</evidence>
<dbReference type="AlphaFoldDB" id="A0A2S5KMI8"/>
<dbReference type="InterPro" id="IPR011663">
    <property type="entry name" value="UTRA"/>
</dbReference>
<keyword evidence="2" id="KW-0238">DNA-binding</keyword>
<name>A0A2S5KMI8_9PROT</name>
<dbReference type="GO" id="GO:0003700">
    <property type="term" value="F:DNA-binding transcription factor activity"/>
    <property type="evidence" value="ECO:0007669"/>
    <property type="project" value="InterPro"/>
</dbReference>
<dbReference type="SUPFAM" id="SSF46785">
    <property type="entry name" value="Winged helix' DNA-binding domain"/>
    <property type="match status" value="1"/>
</dbReference>
<dbReference type="Proteomes" id="UP000238196">
    <property type="component" value="Unassembled WGS sequence"/>
</dbReference>
<dbReference type="EMBL" id="PRLP01000058">
    <property type="protein sequence ID" value="PPC76008.1"/>
    <property type="molecule type" value="Genomic_DNA"/>
</dbReference>
<comment type="caution">
    <text evidence="5">The sequence shown here is derived from an EMBL/GenBank/DDBJ whole genome shotgun (WGS) entry which is preliminary data.</text>
</comment>
<dbReference type="PANTHER" id="PTHR44846:SF1">
    <property type="entry name" value="MANNOSYL-D-GLYCERATE TRANSPORT_METABOLISM SYSTEM REPRESSOR MNGR-RELATED"/>
    <property type="match status" value="1"/>
</dbReference>
<evidence type="ECO:0000259" key="4">
    <source>
        <dbReference type="PROSITE" id="PS50949"/>
    </source>
</evidence>
<dbReference type="InterPro" id="IPR036390">
    <property type="entry name" value="WH_DNA-bd_sf"/>
</dbReference>
<dbReference type="InterPro" id="IPR000524">
    <property type="entry name" value="Tscrpt_reg_HTH_GntR"/>
</dbReference>
<dbReference type="GO" id="GO:0045892">
    <property type="term" value="P:negative regulation of DNA-templated transcription"/>
    <property type="evidence" value="ECO:0007669"/>
    <property type="project" value="TreeGrafter"/>
</dbReference>
<dbReference type="InterPro" id="IPR050679">
    <property type="entry name" value="Bact_HTH_transcr_reg"/>
</dbReference>